<dbReference type="InterPro" id="IPR053025">
    <property type="entry name" value="Mito_ATP_Synthase-Asso"/>
</dbReference>
<dbReference type="PANTHER" id="PTHR44873:SF1">
    <property type="entry name" value="DNAJ HOMOLOG SUBFAMILY C MEMBER 30, MITOCHONDRIAL"/>
    <property type="match status" value="1"/>
</dbReference>
<feature type="region of interest" description="Disordered" evidence="1">
    <location>
        <begin position="339"/>
        <end position="374"/>
    </location>
</feature>
<dbReference type="PRINTS" id="PR00625">
    <property type="entry name" value="JDOMAIN"/>
</dbReference>
<dbReference type="EMBL" id="JAAWVQ010173746">
    <property type="protein sequence ID" value="MBN3288231.1"/>
    <property type="molecule type" value="Genomic_DNA"/>
</dbReference>
<sequence>MAEVSRRLGRGASGVLNNQYRALIPGSIGDPGTVTEHVQRTQHKGDPSAGARALSGSGTLIPAGDRCQCQLCNLSPVCHQSLQISVSRARNPTRSSSCDKAGIVRNEPSPSCEDASFSTLDLYLGVRRSAPTLLGPMSDFEEAVLVFVSDRLLLKEGAVRKERDGQLHSLAEAFLVCKASASTFLDFSDTNGSFSIGAADPGLKRSPYLGWGATGFNKGRWRHRLQQGALCSGWKAVLLQPQPPSSLSSARSYTKNNRTNGSPPLYKSKTAYYDILDVSPSATQAQIKTAYYKQSFVYHPDKNAGSEGASVRFSEISEAYNVLGSIALRRKYDHGILSQADVQRADRPSPKDTPGPSSTSQRKTTRATPAPGVGDKPVFDFDAFYRAHYGEQLEREKLLRWRREQQRQRQQDLHRRWQMGKMTEVSVGLLLALGFGILISTNS</sequence>
<organism evidence="3 4">
    <name type="scientific">Polyodon spathula</name>
    <name type="common">North American paddlefish</name>
    <name type="synonym">Squalus spathula</name>
    <dbReference type="NCBI Taxonomy" id="7913"/>
    <lineage>
        <taxon>Eukaryota</taxon>
        <taxon>Metazoa</taxon>
        <taxon>Chordata</taxon>
        <taxon>Craniata</taxon>
        <taxon>Vertebrata</taxon>
        <taxon>Euteleostomi</taxon>
        <taxon>Actinopterygii</taxon>
        <taxon>Chondrostei</taxon>
        <taxon>Acipenseriformes</taxon>
        <taxon>Polyodontidae</taxon>
        <taxon>Polyodon</taxon>
    </lineage>
</organism>
<dbReference type="Pfam" id="PF00226">
    <property type="entry name" value="DnaJ"/>
    <property type="match status" value="1"/>
</dbReference>
<keyword evidence="4" id="KW-1185">Reference proteome</keyword>
<dbReference type="Gene3D" id="1.10.287.110">
    <property type="entry name" value="DnaJ domain"/>
    <property type="match status" value="1"/>
</dbReference>
<dbReference type="PANTHER" id="PTHR44873">
    <property type="entry name" value="DNAJ HOMOLOG SUBFAMILY C MEMBER 30, MITOCHONDRIAL"/>
    <property type="match status" value="1"/>
</dbReference>
<dbReference type="PROSITE" id="PS50076">
    <property type="entry name" value="DNAJ_2"/>
    <property type="match status" value="1"/>
</dbReference>
<dbReference type="Proteomes" id="UP001166093">
    <property type="component" value="Unassembled WGS sequence"/>
</dbReference>
<proteinExistence type="predicted"/>
<accession>A0ABS2YQ53</accession>
<name>A0ABS2YQ53_POLSP</name>
<evidence type="ECO:0000256" key="1">
    <source>
        <dbReference type="SAM" id="MobiDB-lite"/>
    </source>
</evidence>
<dbReference type="InterPro" id="IPR001623">
    <property type="entry name" value="DnaJ_domain"/>
</dbReference>
<feature type="non-terminal residue" evidence="3">
    <location>
        <position position="1"/>
    </location>
</feature>
<dbReference type="InterPro" id="IPR036869">
    <property type="entry name" value="J_dom_sf"/>
</dbReference>
<feature type="region of interest" description="Disordered" evidence="1">
    <location>
        <begin position="243"/>
        <end position="262"/>
    </location>
</feature>
<dbReference type="SUPFAM" id="SSF46565">
    <property type="entry name" value="Chaperone J-domain"/>
    <property type="match status" value="1"/>
</dbReference>
<dbReference type="SMART" id="SM00271">
    <property type="entry name" value="DnaJ"/>
    <property type="match status" value="1"/>
</dbReference>
<protein>
    <submittedName>
        <fullName evidence="3">DJC30 protein</fullName>
    </submittedName>
</protein>
<feature type="non-terminal residue" evidence="3">
    <location>
        <position position="443"/>
    </location>
</feature>
<evidence type="ECO:0000313" key="3">
    <source>
        <dbReference type="EMBL" id="MBN3288231.1"/>
    </source>
</evidence>
<reference evidence="3" key="1">
    <citation type="journal article" date="2021" name="Cell">
        <title>Tracing the genetic footprints of vertebrate landing in non-teleost ray-finned fishes.</title>
        <authorList>
            <person name="Bi X."/>
            <person name="Wang K."/>
            <person name="Yang L."/>
            <person name="Pan H."/>
            <person name="Jiang H."/>
            <person name="Wei Q."/>
            <person name="Fang M."/>
            <person name="Yu H."/>
            <person name="Zhu C."/>
            <person name="Cai Y."/>
            <person name="He Y."/>
            <person name="Gan X."/>
            <person name="Zeng H."/>
            <person name="Yu D."/>
            <person name="Zhu Y."/>
            <person name="Jiang H."/>
            <person name="Qiu Q."/>
            <person name="Yang H."/>
            <person name="Zhang Y.E."/>
            <person name="Wang W."/>
            <person name="Zhu M."/>
            <person name="He S."/>
            <person name="Zhang G."/>
        </authorList>
    </citation>
    <scope>NUCLEOTIDE SEQUENCE</scope>
    <source>
        <strain evidence="3">Pddl_001</strain>
    </source>
</reference>
<feature type="compositionally biased region" description="Polar residues" evidence="1">
    <location>
        <begin position="250"/>
        <end position="262"/>
    </location>
</feature>
<comment type="caution">
    <text evidence="3">The sequence shown here is derived from an EMBL/GenBank/DDBJ whole genome shotgun (WGS) entry which is preliminary data.</text>
</comment>
<dbReference type="CDD" id="cd06257">
    <property type="entry name" value="DnaJ"/>
    <property type="match status" value="1"/>
</dbReference>
<feature type="domain" description="J" evidence="2">
    <location>
        <begin position="271"/>
        <end position="336"/>
    </location>
</feature>
<evidence type="ECO:0000259" key="2">
    <source>
        <dbReference type="PROSITE" id="PS50076"/>
    </source>
</evidence>
<gene>
    <name evidence="3" type="primary">Dnajc30</name>
    <name evidence="3" type="ORF">GTO93_0000675</name>
</gene>
<evidence type="ECO:0000313" key="4">
    <source>
        <dbReference type="Proteomes" id="UP001166093"/>
    </source>
</evidence>